<dbReference type="Pfam" id="PF00085">
    <property type="entry name" value="Thioredoxin"/>
    <property type="match status" value="1"/>
</dbReference>
<name>A0A8S1IZD6_9CHLO</name>
<dbReference type="InterPro" id="IPR013766">
    <property type="entry name" value="Thioredoxin_domain"/>
</dbReference>
<dbReference type="EMBL" id="CAJHUC010001327">
    <property type="protein sequence ID" value="CAD7700721.1"/>
    <property type="molecule type" value="Genomic_DNA"/>
</dbReference>
<dbReference type="InterPro" id="IPR036249">
    <property type="entry name" value="Thioredoxin-like_sf"/>
</dbReference>
<protein>
    <recommendedName>
        <fullName evidence="2">Thioredoxin domain-containing protein</fullName>
    </recommendedName>
</protein>
<sequence length="237" mass="26816">MDAQALNSTMQNIALGEAMVAAARDYKKEMEDAEAAAKAGAAHQEVDIDDLMDDPELLRLHEERAASIREEVERRAHRARLEEKGHGAYTEVEEGDFLELVTKTELVVVHFWHAGFDRCRIMDKHLDVLARKYVRTRFVKLSAEDAPFFTKKLKVMVLPCVIFFINGIATGRLVGFDELGGKDSFQTSQMEQRLLKAGVVAVPDKPESDSEDERESRIRRSMLGRQLDSSDEDSDFD</sequence>
<gene>
    <name evidence="3" type="ORF">OSTQU699_LOCUS6080</name>
</gene>
<accession>A0A8S1IZD6</accession>
<dbReference type="Proteomes" id="UP000708148">
    <property type="component" value="Unassembled WGS sequence"/>
</dbReference>
<feature type="compositionally biased region" description="Basic and acidic residues" evidence="1">
    <location>
        <begin position="204"/>
        <end position="218"/>
    </location>
</feature>
<evidence type="ECO:0000259" key="2">
    <source>
        <dbReference type="Pfam" id="PF00085"/>
    </source>
</evidence>
<dbReference type="Gene3D" id="3.40.30.10">
    <property type="entry name" value="Glutaredoxin"/>
    <property type="match status" value="1"/>
</dbReference>
<comment type="caution">
    <text evidence="3">The sequence shown here is derived from an EMBL/GenBank/DDBJ whole genome shotgun (WGS) entry which is preliminary data.</text>
</comment>
<organism evidence="3 4">
    <name type="scientific">Ostreobium quekettii</name>
    <dbReference type="NCBI Taxonomy" id="121088"/>
    <lineage>
        <taxon>Eukaryota</taxon>
        <taxon>Viridiplantae</taxon>
        <taxon>Chlorophyta</taxon>
        <taxon>core chlorophytes</taxon>
        <taxon>Ulvophyceae</taxon>
        <taxon>TCBD clade</taxon>
        <taxon>Bryopsidales</taxon>
        <taxon>Ostreobineae</taxon>
        <taxon>Ostreobiaceae</taxon>
        <taxon>Ostreobium</taxon>
    </lineage>
</organism>
<proteinExistence type="predicted"/>
<evidence type="ECO:0000256" key="1">
    <source>
        <dbReference type="SAM" id="MobiDB-lite"/>
    </source>
</evidence>
<feature type="region of interest" description="Disordered" evidence="1">
    <location>
        <begin position="202"/>
        <end position="237"/>
    </location>
</feature>
<dbReference type="OrthoDB" id="10257948at2759"/>
<dbReference type="SUPFAM" id="SSF52833">
    <property type="entry name" value="Thioredoxin-like"/>
    <property type="match status" value="1"/>
</dbReference>
<dbReference type="PANTHER" id="PTHR21148">
    <property type="entry name" value="THIOREDOXIN DOMAIN-CONTAINING PROTEIN 9"/>
    <property type="match status" value="1"/>
</dbReference>
<dbReference type="AlphaFoldDB" id="A0A8S1IZD6"/>
<reference evidence="3" key="1">
    <citation type="submission" date="2020-12" db="EMBL/GenBank/DDBJ databases">
        <authorList>
            <person name="Iha C."/>
        </authorList>
    </citation>
    <scope>NUCLEOTIDE SEQUENCE</scope>
</reference>
<evidence type="ECO:0000313" key="3">
    <source>
        <dbReference type="EMBL" id="CAD7700721.1"/>
    </source>
</evidence>
<feature type="domain" description="Thioredoxin" evidence="2">
    <location>
        <begin position="91"/>
        <end position="176"/>
    </location>
</feature>
<keyword evidence="4" id="KW-1185">Reference proteome</keyword>
<evidence type="ECO:0000313" key="4">
    <source>
        <dbReference type="Proteomes" id="UP000708148"/>
    </source>
</evidence>
<dbReference type="CDD" id="cd02989">
    <property type="entry name" value="Phd_like_TxnDC9"/>
    <property type="match status" value="1"/>
</dbReference>